<dbReference type="Gene3D" id="3.40.50.720">
    <property type="entry name" value="NAD(P)-binding Rossmann-like Domain"/>
    <property type="match status" value="1"/>
</dbReference>
<dbReference type="PANTHER" id="PTHR43355">
    <property type="entry name" value="FLAVIN REDUCTASE (NADPH)"/>
    <property type="match status" value="1"/>
</dbReference>
<dbReference type="Pfam" id="PF13460">
    <property type="entry name" value="NAD_binding_10"/>
    <property type="match status" value="1"/>
</dbReference>
<name>A0ABR4H642_9EURO</name>
<evidence type="ECO:0000313" key="10">
    <source>
        <dbReference type="Proteomes" id="UP001610334"/>
    </source>
</evidence>
<keyword evidence="5" id="KW-0539">Nucleus</keyword>
<dbReference type="InterPro" id="IPR036291">
    <property type="entry name" value="NAD(P)-bd_dom_sf"/>
</dbReference>
<keyword evidence="3" id="KW-0805">Transcription regulation</keyword>
<evidence type="ECO:0000256" key="3">
    <source>
        <dbReference type="ARBA" id="ARBA00023015"/>
    </source>
</evidence>
<evidence type="ECO:0000256" key="6">
    <source>
        <dbReference type="ARBA" id="ARBA00038376"/>
    </source>
</evidence>
<evidence type="ECO:0000313" key="9">
    <source>
        <dbReference type="EMBL" id="KAL2810922.1"/>
    </source>
</evidence>
<evidence type="ECO:0000256" key="5">
    <source>
        <dbReference type="ARBA" id="ARBA00023242"/>
    </source>
</evidence>
<dbReference type="InterPro" id="IPR021627">
    <property type="entry name" value="Mediator_Med27"/>
</dbReference>
<comment type="subcellular location">
    <subcellularLocation>
        <location evidence="1">Nucleus</location>
    </subcellularLocation>
</comment>
<reference evidence="9 10" key="1">
    <citation type="submission" date="2024-07" db="EMBL/GenBank/DDBJ databases">
        <title>Section-level genome sequencing and comparative genomics of Aspergillus sections Usti and Cavernicolus.</title>
        <authorList>
            <consortium name="Lawrence Berkeley National Laboratory"/>
            <person name="Nybo J.L."/>
            <person name="Vesth T.C."/>
            <person name="Theobald S."/>
            <person name="Frisvad J.C."/>
            <person name="Larsen T.O."/>
            <person name="Kjaerboelling I."/>
            <person name="Rothschild-Mancinelli K."/>
            <person name="Lyhne E.K."/>
            <person name="Kogle M.E."/>
            <person name="Barry K."/>
            <person name="Clum A."/>
            <person name="Na H."/>
            <person name="Ledsgaard L."/>
            <person name="Lin J."/>
            <person name="Lipzen A."/>
            <person name="Kuo A."/>
            <person name="Riley R."/>
            <person name="Mondo S."/>
            <person name="Labutti K."/>
            <person name="Haridas S."/>
            <person name="Pangalinan J."/>
            <person name="Salamov A.A."/>
            <person name="Simmons B.A."/>
            <person name="Magnuson J.K."/>
            <person name="Chen J."/>
            <person name="Drula E."/>
            <person name="Henrissat B."/>
            <person name="Wiebenga A."/>
            <person name="Lubbers R.J."/>
            <person name="Gomes A.C."/>
            <person name="Makela M.R."/>
            <person name="Stajich J."/>
            <person name="Grigoriev I.V."/>
            <person name="Mortensen U.H."/>
            <person name="De Vries R.P."/>
            <person name="Baker S.E."/>
            <person name="Andersen M.R."/>
        </authorList>
    </citation>
    <scope>NUCLEOTIDE SEQUENCE [LARGE SCALE GENOMIC DNA]</scope>
    <source>
        <strain evidence="9 10">CBS 588.65</strain>
    </source>
</reference>
<evidence type="ECO:0000259" key="8">
    <source>
        <dbReference type="Pfam" id="PF13460"/>
    </source>
</evidence>
<dbReference type="EMBL" id="JBFXLT010000065">
    <property type="protein sequence ID" value="KAL2810922.1"/>
    <property type="molecule type" value="Genomic_DNA"/>
</dbReference>
<dbReference type="InterPro" id="IPR016040">
    <property type="entry name" value="NAD(P)-bd_dom"/>
</dbReference>
<comment type="similarity">
    <text evidence="2">Belongs to the Mediator complex subunit 27 family.</text>
</comment>
<evidence type="ECO:0000256" key="4">
    <source>
        <dbReference type="ARBA" id="ARBA00023163"/>
    </source>
</evidence>
<comment type="similarity">
    <text evidence="6">Belongs to the avfA family.</text>
</comment>
<evidence type="ECO:0000256" key="1">
    <source>
        <dbReference type="ARBA" id="ARBA00004123"/>
    </source>
</evidence>
<feature type="domain" description="NAD(P)-binding" evidence="8">
    <location>
        <begin position="10"/>
        <end position="184"/>
    </location>
</feature>
<keyword evidence="10" id="KW-1185">Reference proteome</keyword>
<organism evidence="9 10">
    <name type="scientific">Aspergillus granulosus</name>
    <dbReference type="NCBI Taxonomy" id="176169"/>
    <lineage>
        <taxon>Eukaryota</taxon>
        <taxon>Fungi</taxon>
        <taxon>Dikarya</taxon>
        <taxon>Ascomycota</taxon>
        <taxon>Pezizomycotina</taxon>
        <taxon>Eurotiomycetes</taxon>
        <taxon>Eurotiomycetidae</taxon>
        <taxon>Eurotiales</taxon>
        <taxon>Aspergillaceae</taxon>
        <taxon>Aspergillus</taxon>
        <taxon>Aspergillus subgen. Nidulantes</taxon>
    </lineage>
</organism>
<dbReference type="Pfam" id="PF11571">
    <property type="entry name" value="Med27"/>
    <property type="match status" value="1"/>
</dbReference>
<protein>
    <recommendedName>
        <fullName evidence="8">NAD(P)-binding domain-containing protein</fullName>
    </recommendedName>
</protein>
<proteinExistence type="inferred from homology"/>
<dbReference type="SUPFAM" id="SSF51735">
    <property type="entry name" value="NAD(P)-binding Rossmann-fold domains"/>
    <property type="match status" value="1"/>
</dbReference>
<dbReference type="Proteomes" id="UP001610334">
    <property type="component" value="Unassembled WGS sequence"/>
</dbReference>
<dbReference type="PANTHER" id="PTHR43355:SF2">
    <property type="entry name" value="FLAVIN REDUCTASE (NADPH)"/>
    <property type="match status" value="1"/>
</dbReference>
<sequence length="598" mass="66140">MAGTKILVLGGTGPAGICLLRELVYNGLESVVYARNPSKIPEDLATHELIGVIKGEMDDLETLSTAIAQSRVIVSLLGPNIIDKNMSPTLFADIYRSSVFPLMRQHGVRRILAMGTISIFRPEDHWVLTRSAIVTFVRIFANQAYRNILNIADLFDNDADGLDWTVFRIAMIPGNSDEESWRKDREDGEAFVGPVGAKGWTLSQTRSALARWLVVAAEGGAEQWIRQFSPRCHCVLSSENGWKMATGPKSASFPTVPVVIPKMESSPTMSRNGLGNAKEIHLKDSAARKMSNAAREEASPEPVLDPELLESEMELVTSLAKLQKLEAMIHQLRTLLPERLLEPLAPIVNPKVSTGTSVPNSPQKLFQQLSQAARAGVSEVGEFQSMWRGQDMKSVWDRIDTLVHENAGQLLQSSGMWEEDYDALLEELTKQNNTRKEQQQKVKEELERSQLQSAEGGWKAIVDNFAQKNAPGVRIATTKSDSSFAIILPKAGMSFRVHPVKTSQDAEIPEWQFSSSAEPSSKLESAVLDCLNSRSRKWDLTFLLEMASSYSNIFQTACIKCGSITDKSANLPAIRHLKATQPPNEPQPVFEAYHATCI</sequence>
<dbReference type="InterPro" id="IPR051606">
    <property type="entry name" value="Polyketide_Oxido-like"/>
</dbReference>
<accession>A0ABR4H642</accession>
<keyword evidence="4" id="KW-0804">Transcription</keyword>
<comment type="caution">
    <text evidence="9">The sequence shown here is derived from an EMBL/GenBank/DDBJ whole genome shotgun (WGS) entry which is preliminary data.</text>
</comment>
<gene>
    <name evidence="9" type="ORF">BJX63DRAFT_422761</name>
</gene>
<evidence type="ECO:0000256" key="7">
    <source>
        <dbReference type="SAM" id="Coils"/>
    </source>
</evidence>
<keyword evidence="7" id="KW-0175">Coiled coil</keyword>
<feature type="coiled-coil region" evidence="7">
    <location>
        <begin position="421"/>
        <end position="448"/>
    </location>
</feature>
<evidence type="ECO:0000256" key="2">
    <source>
        <dbReference type="ARBA" id="ARBA00008048"/>
    </source>
</evidence>